<dbReference type="Proteomes" id="UP000523079">
    <property type="component" value="Unassembled WGS sequence"/>
</dbReference>
<keyword evidence="1" id="KW-0812">Transmembrane</keyword>
<dbReference type="RefSeq" id="WP_182559464.1">
    <property type="nucleotide sequence ID" value="NZ_JACGWT010000002.1"/>
</dbReference>
<feature type="transmembrane region" description="Helical" evidence="1">
    <location>
        <begin position="40"/>
        <end position="61"/>
    </location>
</feature>
<dbReference type="Pfam" id="PF10067">
    <property type="entry name" value="DUF2306"/>
    <property type="match status" value="1"/>
</dbReference>
<reference evidence="2 3" key="1">
    <citation type="submission" date="2020-07" db="EMBL/GenBank/DDBJ databases">
        <title>Sequencing the genomes of 1000 actinobacteria strains.</title>
        <authorList>
            <person name="Klenk H.-P."/>
        </authorList>
    </citation>
    <scope>NUCLEOTIDE SEQUENCE [LARGE SCALE GENOMIC DNA]</scope>
    <source>
        <strain evidence="2 3">DSM 100723</strain>
    </source>
</reference>
<feature type="transmembrane region" description="Helical" evidence="1">
    <location>
        <begin position="67"/>
        <end position="87"/>
    </location>
</feature>
<name>A0A7W3IRJ5_9ACTN</name>
<comment type="caution">
    <text evidence="2">The sequence shown here is derived from an EMBL/GenBank/DDBJ whole genome shotgun (WGS) entry which is preliminary data.</text>
</comment>
<dbReference type="EMBL" id="JACGWT010000002">
    <property type="protein sequence ID" value="MBA8793922.1"/>
    <property type="molecule type" value="Genomic_DNA"/>
</dbReference>
<evidence type="ECO:0000256" key="1">
    <source>
        <dbReference type="SAM" id="Phobius"/>
    </source>
</evidence>
<feature type="transmembrane region" description="Helical" evidence="1">
    <location>
        <begin position="130"/>
        <end position="154"/>
    </location>
</feature>
<feature type="transmembrane region" description="Helical" evidence="1">
    <location>
        <begin position="6"/>
        <end position="28"/>
    </location>
</feature>
<organism evidence="2 3">
    <name type="scientific">Microlunatus kandeliicorticis</name>
    <dbReference type="NCBI Taxonomy" id="1759536"/>
    <lineage>
        <taxon>Bacteria</taxon>
        <taxon>Bacillati</taxon>
        <taxon>Actinomycetota</taxon>
        <taxon>Actinomycetes</taxon>
        <taxon>Propionibacteriales</taxon>
        <taxon>Propionibacteriaceae</taxon>
        <taxon>Microlunatus</taxon>
    </lineage>
</organism>
<keyword evidence="1" id="KW-1133">Transmembrane helix</keyword>
<gene>
    <name evidence="2" type="ORF">FHX74_001527</name>
</gene>
<accession>A0A7W3IRJ5</accession>
<keyword evidence="1" id="KW-0472">Membrane</keyword>
<evidence type="ECO:0000313" key="2">
    <source>
        <dbReference type="EMBL" id="MBA8793922.1"/>
    </source>
</evidence>
<dbReference type="InterPro" id="IPR018750">
    <property type="entry name" value="DUF2306_membrane"/>
</dbReference>
<keyword evidence="3" id="KW-1185">Reference proteome</keyword>
<protein>
    <submittedName>
        <fullName evidence="2">Putative membrane protein</fullName>
    </submittedName>
</protein>
<proteinExistence type="predicted"/>
<feature type="transmembrane region" description="Helical" evidence="1">
    <location>
        <begin position="99"/>
        <end position="118"/>
    </location>
</feature>
<dbReference type="AlphaFoldDB" id="A0A7W3IRJ5"/>
<sequence>MLPAWTPVIAAHAVAAVLCLALGGFQVARRVRGDTVHRTVGWVWAGLMLFLAAVSFGFGTWADPVAIFLRVLATWVLVSVTLGIVAARRGNIARHRGFMIGNYIGLAAALVGAAAVPSRRLPSWFAAHPVAMSLATVGLVAVAGFVIAAAFAAARRVRVG</sequence>
<evidence type="ECO:0000313" key="3">
    <source>
        <dbReference type="Proteomes" id="UP000523079"/>
    </source>
</evidence>